<proteinExistence type="predicted"/>
<dbReference type="Pfam" id="PF21861">
    <property type="entry name" value="RepB_C"/>
    <property type="match status" value="1"/>
</dbReference>
<name>A0ABV4DQ18_9LACO</name>
<dbReference type="Gene3D" id="3.40.1310.30">
    <property type="match status" value="1"/>
</dbReference>
<evidence type="ECO:0000313" key="4">
    <source>
        <dbReference type="Proteomes" id="UP001565236"/>
    </source>
</evidence>
<keyword evidence="4" id="KW-1185">Reference proteome</keyword>
<dbReference type="RefSeq" id="WP_172575864.1">
    <property type="nucleotide sequence ID" value="NZ_JBCLUF010000021.1"/>
</dbReference>
<comment type="caution">
    <text evidence="3">The sequence shown here is derived from an EMBL/GenBank/DDBJ whole genome shotgun (WGS) entry which is preliminary data.</text>
</comment>
<reference evidence="3 4" key="1">
    <citation type="submission" date="2024-03" db="EMBL/GenBank/DDBJ databases">
        <title>Mouse gut bacterial collection (mGBC) of GemPharmatech.</title>
        <authorList>
            <person name="He Y."/>
            <person name="Dong L."/>
            <person name="Wu D."/>
            <person name="Gao X."/>
            <person name="Lin Z."/>
        </authorList>
    </citation>
    <scope>NUCLEOTIDE SEQUENCE [LARGE SCALE GENOMIC DNA]</scope>
    <source>
        <strain evidence="3 4">15-30</strain>
    </source>
</reference>
<evidence type="ECO:0000313" key="3">
    <source>
        <dbReference type="EMBL" id="MEY8662570.1"/>
    </source>
</evidence>
<protein>
    <submittedName>
        <fullName evidence="3">Replication protein</fullName>
    </submittedName>
</protein>
<dbReference type="Pfam" id="PF01719">
    <property type="entry name" value="Rep_OBD"/>
    <property type="match status" value="1"/>
</dbReference>
<dbReference type="InterPro" id="IPR053923">
    <property type="entry name" value="RepB_C"/>
</dbReference>
<dbReference type="InterPro" id="IPR002631">
    <property type="entry name" value="Plasmid_rep_OBD"/>
</dbReference>
<sequence length="193" mass="22661">MKTKQKEARSSKWAFLIYEESAPEDYIERLDGKHVPYIISPLHNLDVNSETGELKKAHWHGCLFFESLKSQSQVSELLADLNGPKYVEVVHSPKGMYDYFVHAENPDKTPYKVEDIKSGCGFDLVKFIREQGEDEFVAKVIDVIEENNFYEFRELVSYARKEDMELLKLIISRAYFFVKYLDSRRNAMRDNEK</sequence>
<organism evidence="3 4">
    <name type="scientific">Ligilactobacillus faecis</name>
    <dbReference type="NCBI Taxonomy" id="762833"/>
    <lineage>
        <taxon>Bacteria</taxon>
        <taxon>Bacillati</taxon>
        <taxon>Bacillota</taxon>
        <taxon>Bacilli</taxon>
        <taxon>Lactobacillales</taxon>
        <taxon>Lactobacillaceae</taxon>
        <taxon>Ligilactobacillus</taxon>
    </lineage>
</organism>
<accession>A0ABV4DQ18</accession>
<dbReference type="Proteomes" id="UP001565236">
    <property type="component" value="Unassembled WGS sequence"/>
</dbReference>
<feature type="domain" description="Replication protein RepB C-terminal" evidence="2">
    <location>
        <begin position="134"/>
        <end position="185"/>
    </location>
</feature>
<evidence type="ECO:0000259" key="2">
    <source>
        <dbReference type="Pfam" id="PF21861"/>
    </source>
</evidence>
<gene>
    <name evidence="3" type="ORF">AALT52_06695</name>
</gene>
<evidence type="ECO:0000259" key="1">
    <source>
        <dbReference type="Pfam" id="PF01719"/>
    </source>
</evidence>
<feature type="domain" description="Plasmid replication protein origin binding" evidence="1">
    <location>
        <begin position="5"/>
        <end position="124"/>
    </location>
</feature>
<dbReference type="EMBL" id="JBCLUF010000021">
    <property type="protein sequence ID" value="MEY8662570.1"/>
    <property type="molecule type" value="Genomic_DNA"/>
</dbReference>